<dbReference type="GO" id="GO:0046872">
    <property type="term" value="F:metal ion binding"/>
    <property type="evidence" value="ECO:0007669"/>
    <property type="project" value="InterPro"/>
</dbReference>
<dbReference type="EMBL" id="BMIS01000004">
    <property type="protein sequence ID" value="GGE66478.1"/>
    <property type="molecule type" value="Genomic_DNA"/>
</dbReference>
<dbReference type="Proteomes" id="UP000633136">
    <property type="component" value="Unassembled WGS sequence"/>
</dbReference>
<sequence length="240" mass="26417">MLPTMIAPTGRPWLDEFEATAERFRTVIAAAADADALTSSVPSCPDWDLQELTGHLGETHLWAAGILGGADPRDRPQEEPAGDASLADWYIGTAERLHRALAKAGPDMPCWTLIKDQRTALFWQRRQVHETMIHLWDAQHALGQHTEIDPALALDGVAEVAEVMYPRMLRSARTEPLPKSLNLLATDLDAGPVIIGDAEPSLLVRAPAAELLLLVWHRLPWNPAYGRDEAARLISRSLVP</sequence>
<feature type="domain" description="Mycothiol-dependent maleylpyruvate isomerase metal-binding" evidence="1">
    <location>
        <begin position="18"/>
        <end position="139"/>
    </location>
</feature>
<evidence type="ECO:0000313" key="2">
    <source>
        <dbReference type="EMBL" id="GGE66478.1"/>
    </source>
</evidence>
<dbReference type="AlphaFoldDB" id="A0A917EQH6"/>
<accession>A0A917EQH6</accession>
<dbReference type="GO" id="GO:0005886">
    <property type="term" value="C:plasma membrane"/>
    <property type="evidence" value="ECO:0007669"/>
    <property type="project" value="TreeGrafter"/>
</dbReference>
<evidence type="ECO:0000313" key="3">
    <source>
        <dbReference type="Proteomes" id="UP000633136"/>
    </source>
</evidence>
<dbReference type="InterPro" id="IPR017517">
    <property type="entry name" value="Maleyloyr_isom"/>
</dbReference>
<reference evidence="2" key="2">
    <citation type="submission" date="2020-09" db="EMBL/GenBank/DDBJ databases">
        <authorList>
            <person name="Sun Q."/>
            <person name="Zhou Y."/>
        </authorList>
    </citation>
    <scope>NUCLEOTIDE SEQUENCE</scope>
    <source>
        <strain evidence="2">CGMCC 1.15388</strain>
    </source>
</reference>
<dbReference type="Pfam" id="PF11716">
    <property type="entry name" value="MDMPI_N"/>
    <property type="match status" value="1"/>
</dbReference>
<keyword evidence="3" id="KW-1185">Reference proteome</keyword>
<protein>
    <recommendedName>
        <fullName evidence="1">Mycothiol-dependent maleylpyruvate isomerase metal-binding domain-containing protein</fullName>
    </recommendedName>
</protein>
<proteinExistence type="predicted"/>
<name>A0A917EQH6_9MICC</name>
<dbReference type="InterPro" id="IPR024344">
    <property type="entry name" value="MDMPI_metal-binding"/>
</dbReference>
<evidence type="ECO:0000259" key="1">
    <source>
        <dbReference type="Pfam" id="PF11716"/>
    </source>
</evidence>
<dbReference type="SUPFAM" id="SSF109854">
    <property type="entry name" value="DinB/YfiT-like putative metalloenzymes"/>
    <property type="match status" value="1"/>
</dbReference>
<dbReference type="NCBIfam" id="TIGR03083">
    <property type="entry name" value="maleylpyruvate isomerase family mycothiol-dependent enzyme"/>
    <property type="match status" value="1"/>
</dbReference>
<organism evidence="2 3">
    <name type="scientific">Nesterenkonia cremea</name>
    <dbReference type="NCBI Taxonomy" id="1882340"/>
    <lineage>
        <taxon>Bacteria</taxon>
        <taxon>Bacillati</taxon>
        <taxon>Actinomycetota</taxon>
        <taxon>Actinomycetes</taxon>
        <taxon>Micrococcales</taxon>
        <taxon>Micrococcaceae</taxon>
        <taxon>Nesterenkonia</taxon>
    </lineage>
</organism>
<comment type="caution">
    <text evidence="2">The sequence shown here is derived from an EMBL/GenBank/DDBJ whole genome shotgun (WGS) entry which is preliminary data.</text>
</comment>
<dbReference type="PANTHER" id="PTHR40758:SF1">
    <property type="entry name" value="CONSERVED PROTEIN"/>
    <property type="match status" value="1"/>
</dbReference>
<reference evidence="2" key="1">
    <citation type="journal article" date="2014" name="Int. J. Syst. Evol. Microbiol.">
        <title>Complete genome sequence of Corynebacterium casei LMG S-19264T (=DSM 44701T), isolated from a smear-ripened cheese.</title>
        <authorList>
            <consortium name="US DOE Joint Genome Institute (JGI-PGF)"/>
            <person name="Walter F."/>
            <person name="Albersmeier A."/>
            <person name="Kalinowski J."/>
            <person name="Ruckert C."/>
        </authorList>
    </citation>
    <scope>NUCLEOTIDE SEQUENCE</scope>
    <source>
        <strain evidence="2">CGMCC 1.15388</strain>
    </source>
</reference>
<gene>
    <name evidence="2" type="ORF">GCM10011401_12210</name>
</gene>
<dbReference type="InterPro" id="IPR034660">
    <property type="entry name" value="DinB/YfiT-like"/>
</dbReference>
<dbReference type="PANTHER" id="PTHR40758">
    <property type="entry name" value="CONSERVED PROTEIN"/>
    <property type="match status" value="1"/>
</dbReference>